<evidence type="ECO:0000259" key="3">
    <source>
        <dbReference type="Pfam" id="PF05548"/>
    </source>
</evidence>
<feature type="compositionally biased region" description="Acidic residues" evidence="1">
    <location>
        <begin position="244"/>
        <end position="264"/>
    </location>
</feature>
<dbReference type="Proteomes" id="UP000613740">
    <property type="component" value="Unassembled WGS sequence"/>
</dbReference>
<dbReference type="EMBL" id="JAEHOD010000068">
    <property type="protein sequence ID" value="KAG2432319.1"/>
    <property type="molecule type" value="Genomic_DNA"/>
</dbReference>
<protein>
    <recommendedName>
        <fullName evidence="3">Peptidase M11 gametolysin domain-containing protein</fullName>
    </recommendedName>
</protein>
<organism evidence="4 5">
    <name type="scientific">Chlamydomonas schloesseri</name>
    <dbReference type="NCBI Taxonomy" id="2026947"/>
    <lineage>
        <taxon>Eukaryota</taxon>
        <taxon>Viridiplantae</taxon>
        <taxon>Chlorophyta</taxon>
        <taxon>core chlorophytes</taxon>
        <taxon>Chlorophyceae</taxon>
        <taxon>CS clade</taxon>
        <taxon>Chlamydomonadales</taxon>
        <taxon>Chlamydomonadaceae</taxon>
        <taxon>Chlamydomonas</taxon>
    </lineage>
</organism>
<feature type="region of interest" description="Disordered" evidence="1">
    <location>
        <begin position="151"/>
        <end position="264"/>
    </location>
</feature>
<name>A0A835T1Y0_9CHLO</name>
<dbReference type="AlphaFoldDB" id="A0A835T1Y0"/>
<sequence>MAGQSAAPHKGRSLPYPANALLMTLALVTLGFCSARKSPVEVTGNVAVMTSIRVLHQQQPSPSPSNPSTTTATNLLGAPLEVSSVNFVELRCPDIINNQGFPVPDPECNVPLATLAEGEEALGFAAEQELLSGDLVQVRLRVDNETAAALNQTRKARRNKAASPSPAPVPIGHRRHQRHSRHLMQQAEGEAAADDLHNGGGSMSSDPERTAAAAEAGEAAGDDDDDQLAAALGERDHSPRYGGEDEADEDADTDADDGDEDDDEAVGMQAVEDAAAELDRRRRLSSQNGSSRQRELRSAEAISRRQSPSGFKYVSGSLRIKRRGAQKEIYTGTPIPLRSTIYLLDFCNWTNPYRSPEAFKKYVASGNGSVENNLMNYYRTCSYGKSSFDWGNVTVLGPIQLPCKGNVSSGVLKYAYDASTKCGAAEQLSWVRGAEAYGQQAAATNAAVSSILSWTQRRRIMLILPAQAKCGWAGLADVACTSPTCRSFIKGGYASNDNLLYHELQHNFGLSHAGRGFNEYGDPTDPLGDYNAVGTHLQCHNAPNNYRIGWAKPINQVPGKGGDGWWGNLTAGNFTAATNHLRFTIPASAVSDENMVVVNLAAASNAPTAARIPYPKYFLSYRVRNTTFGAFDSGITSGYSNRLIIHAFNGSQTERDYNRSLLIDVGPKFSQPDPYIGNGTVWASPFVPYDDATGLGGGLRIRVLRTGPVSVDIDVCRMYGTKEGAPGSEECYAGQDRDCDGLYGLDDPDCAGS</sequence>
<comment type="caution">
    <text evidence="4">The sequence shown here is derived from an EMBL/GenBank/DDBJ whole genome shotgun (WGS) entry which is preliminary data.</text>
</comment>
<proteinExistence type="predicted"/>
<feature type="signal peptide" evidence="2">
    <location>
        <begin position="1"/>
        <end position="35"/>
    </location>
</feature>
<accession>A0A835T1Y0</accession>
<keyword evidence="2" id="KW-0732">Signal</keyword>
<feature type="compositionally biased region" description="Basic residues" evidence="1">
    <location>
        <begin position="172"/>
        <end position="182"/>
    </location>
</feature>
<gene>
    <name evidence="4" type="ORF">HYH02_013039</name>
</gene>
<feature type="compositionally biased region" description="Basic and acidic residues" evidence="1">
    <location>
        <begin position="233"/>
        <end position="243"/>
    </location>
</feature>
<evidence type="ECO:0000313" key="4">
    <source>
        <dbReference type="EMBL" id="KAG2432319.1"/>
    </source>
</evidence>
<dbReference type="OrthoDB" id="531774at2759"/>
<feature type="chain" id="PRO_5032807484" description="Peptidase M11 gametolysin domain-containing protein" evidence="2">
    <location>
        <begin position="36"/>
        <end position="753"/>
    </location>
</feature>
<reference evidence="4" key="1">
    <citation type="journal article" date="2020" name="bioRxiv">
        <title>Comparative genomics of Chlamydomonas.</title>
        <authorList>
            <person name="Craig R.J."/>
            <person name="Hasan A.R."/>
            <person name="Ness R.W."/>
            <person name="Keightley P.D."/>
        </authorList>
    </citation>
    <scope>NUCLEOTIDE SEQUENCE</scope>
    <source>
        <strain evidence="4">CCAP 11/173</strain>
    </source>
</reference>
<evidence type="ECO:0000313" key="5">
    <source>
        <dbReference type="Proteomes" id="UP000613740"/>
    </source>
</evidence>
<keyword evidence="5" id="KW-1185">Reference proteome</keyword>
<evidence type="ECO:0000256" key="2">
    <source>
        <dbReference type="SAM" id="SignalP"/>
    </source>
</evidence>
<feature type="region of interest" description="Disordered" evidence="1">
    <location>
        <begin position="276"/>
        <end position="303"/>
    </location>
</feature>
<dbReference type="Pfam" id="PF05548">
    <property type="entry name" value="Peptidase_M11"/>
    <property type="match status" value="1"/>
</dbReference>
<evidence type="ECO:0000256" key="1">
    <source>
        <dbReference type="SAM" id="MobiDB-lite"/>
    </source>
</evidence>
<dbReference type="InterPro" id="IPR008752">
    <property type="entry name" value="Peptidase_M11"/>
</dbReference>
<feature type="domain" description="Peptidase M11 gametolysin" evidence="3">
    <location>
        <begin position="339"/>
        <end position="665"/>
    </location>
</feature>